<gene>
    <name evidence="1" type="ORF">IHE45_03G014100</name>
</gene>
<keyword evidence="2" id="KW-1185">Reference proteome</keyword>
<reference evidence="2" key="1">
    <citation type="journal article" date="2022" name="Nat. Commun.">
        <title>Chromosome evolution and the genetic basis of agronomically important traits in greater yam.</title>
        <authorList>
            <person name="Bredeson J.V."/>
            <person name="Lyons J.B."/>
            <person name="Oniyinde I.O."/>
            <person name="Okereke N.R."/>
            <person name="Kolade O."/>
            <person name="Nnabue I."/>
            <person name="Nwadili C.O."/>
            <person name="Hribova E."/>
            <person name="Parker M."/>
            <person name="Nwogha J."/>
            <person name="Shu S."/>
            <person name="Carlson J."/>
            <person name="Kariba R."/>
            <person name="Muthemba S."/>
            <person name="Knop K."/>
            <person name="Barton G.J."/>
            <person name="Sherwood A.V."/>
            <person name="Lopez-Montes A."/>
            <person name="Asiedu R."/>
            <person name="Jamnadass R."/>
            <person name="Muchugi A."/>
            <person name="Goodstein D."/>
            <person name="Egesi C.N."/>
            <person name="Featherston J."/>
            <person name="Asfaw A."/>
            <person name="Simpson G.G."/>
            <person name="Dolezel J."/>
            <person name="Hendre P.S."/>
            <person name="Van Deynze A."/>
            <person name="Kumar P.L."/>
            <person name="Obidiegwu J.E."/>
            <person name="Bhattacharjee R."/>
            <person name="Rokhsar D.S."/>
        </authorList>
    </citation>
    <scope>NUCLEOTIDE SEQUENCE [LARGE SCALE GENOMIC DNA]</scope>
    <source>
        <strain evidence="2">cv. TDa95/00328</strain>
    </source>
</reference>
<name>A0ACB7WJS8_DIOAL</name>
<proteinExistence type="predicted"/>
<evidence type="ECO:0000313" key="2">
    <source>
        <dbReference type="Proteomes" id="UP000827976"/>
    </source>
</evidence>
<organism evidence="1 2">
    <name type="scientific">Dioscorea alata</name>
    <name type="common">Purple yam</name>
    <dbReference type="NCBI Taxonomy" id="55571"/>
    <lineage>
        <taxon>Eukaryota</taxon>
        <taxon>Viridiplantae</taxon>
        <taxon>Streptophyta</taxon>
        <taxon>Embryophyta</taxon>
        <taxon>Tracheophyta</taxon>
        <taxon>Spermatophyta</taxon>
        <taxon>Magnoliopsida</taxon>
        <taxon>Liliopsida</taxon>
        <taxon>Dioscoreales</taxon>
        <taxon>Dioscoreaceae</taxon>
        <taxon>Dioscorea</taxon>
    </lineage>
</organism>
<protein>
    <submittedName>
        <fullName evidence="1">F-box domain-containing protein</fullName>
    </submittedName>
</protein>
<accession>A0ACB7WJS8</accession>
<comment type="caution">
    <text evidence="1">The sequence shown here is derived from an EMBL/GenBank/DDBJ whole genome shotgun (WGS) entry which is preliminary data.</text>
</comment>
<dbReference type="EMBL" id="CM037013">
    <property type="protein sequence ID" value="KAH7688159.1"/>
    <property type="molecule type" value="Genomic_DNA"/>
</dbReference>
<evidence type="ECO:0000313" key="1">
    <source>
        <dbReference type="EMBL" id="KAH7688159.1"/>
    </source>
</evidence>
<dbReference type="Proteomes" id="UP000827976">
    <property type="component" value="Chromosome 3"/>
</dbReference>
<sequence>MMKKKKLLSKKSTSVLKVIRTMMKKKKQLHTSNKPGKKKSVINEDIVTEILLRLPAKSIFKFKCVSKTWLKIINDTWFANTYKSSNGPPVLAGFFHADDNYDLIFNPVNHRLKSPSLNHVPMSLQSISTIPSSNGFLILCTADGKKIVYNPVTRRRFVIPKMRENLDWCHAFGLIHEKDNHIKAVFAYKLITSDIQMALHIHRIIYDNRIVAIDELQERWPGLRVKWGCGTKQIEFRVYCSKKNEWNCNRLVSKFPRYVCFEPEQMAGISIRGNLYWMTLDGAVLSYNSESEAAELISAPVVSPGLEAKSMHCSANGTLVYCARERMTEEVVIWELSDQKRWVAKERVKLHGPENFRPVKILYVCREMQAVFVQTSKAVYRFGVSEKKLELICDLTLNCDQVTPYLMSPWPAALNGDEACPSSSSSSENKSSGSNTRWFIQYCRIHEY</sequence>